<organism evidence="2 3">
    <name type="scientific">Klebsiella michiganensis</name>
    <dbReference type="NCBI Taxonomy" id="1134687"/>
    <lineage>
        <taxon>Bacteria</taxon>
        <taxon>Pseudomonadati</taxon>
        <taxon>Pseudomonadota</taxon>
        <taxon>Gammaproteobacteria</taxon>
        <taxon>Enterobacterales</taxon>
        <taxon>Enterobacteriaceae</taxon>
        <taxon>Klebsiella/Raoultella group</taxon>
        <taxon>Klebsiella</taxon>
    </lineage>
</organism>
<dbReference type="AlphaFoldDB" id="A0A7H4PMC8"/>
<dbReference type="Proteomes" id="UP000254863">
    <property type="component" value="Unassembled WGS sequence"/>
</dbReference>
<keyword evidence="1" id="KW-1133">Transmembrane helix</keyword>
<evidence type="ECO:0000313" key="3">
    <source>
        <dbReference type="Proteomes" id="UP000254863"/>
    </source>
</evidence>
<gene>
    <name evidence="2" type="ORF">NCTC11685_06882</name>
</gene>
<dbReference type="EMBL" id="UGMS01000004">
    <property type="protein sequence ID" value="STW79551.1"/>
    <property type="molecule type" value="Genomic_DNA"/>
</dbReference>
<keyword evidence="1" id="KW-0812">Transmembrane</keyword>
<sequence length="39" mass="4605">MRRAFLRRRKTWLFALVAMLAIVAAVYYQRFISGTGRVD</sequence>
<protein>
    <submittedName>
        <fullName evidence="2">Macrolide-specific efflux protein MacA</fullName>
    </submittedName>
</protein>
<name>A0A7H4PMC8_9ENTR</name>
<accession>A0A7H4PMC8</accession>
<feature type="transmembrane region" description="Helical" evidence="1">
    <location>
        <begin position="12"/>
        <end position="29"/>
    </location>
</feature>
<reference evidence="2 3" key="1">
    <citation type="submission" date="2018-06" db="EMBL/GenBank/DDBJ databases">
        <authorList>
            <consortium name="Pathogen Informatics"/>
            <person name="Doyle S."/>
        </authorList>
    </citation>
    <scope>NUCLEOTIDE SEQUENCE [LARGE SCALE GENOMIC DNA]</scope>
    <source>
        <strain evidence="2 3">NCTC11685</strain>
    </source>
</reference>
<comment type="caution">
    <text evidence="2">The sequence shown here is derived from an EMBL/GenBank/DDBJ whole genome shotgun (WGS) entry which is preliminary data.</text>
</comment>
<keyword evidence="1" id="KW-0472">Membrane</keyword>
<proteinExistence type="predicted"/>
<evidence type="ECO:0000313" key="2">
    <source>
        <dbReference type="EMBL" id="STW79551.1"/>
    </source>
</evidence>
<evidence type="ECO:0000256" key="1">
    <source>
        <dbReference type="SAM" id="Phobius"/>
    </source>
</evidence>